<evidence type="ECO:0000313" key="9">
    <source>
        <dbReference type="Proteomes" id="UP000001383"/>
    </source>
</evidence>
<dbReference type="PANTHER" id="PTHR36115">
    <property type="entry name" value="PROLINE-RICH ANTIGEN HOMOLOG-RELATED"/>
    <property type="match status" value="1"/>
</dbReference>
<evidence type="ECO:0000256" key="6">
    <source>
        <dbReference type="SAM" id="Phobius"/>
    </source>
</evidence>
<comment type="subcellular location">
    <subcellularLocation>
        <location evidence="1">Cell membrane</location>
        <topology evidence="1">Multi-pass membrane protein</topology>
    </subcellularLocation>
</comment>
<dbReference type="HOGENOM" id="CLU_053152_2_2_9"/>
<evidence type="ECO:0000256" key="4">
    <source>
        <dbReference type="ARBA" id="ARBA00022989"/>
    </source>
</evidence>
<dbReference type="KEGG" id="mcl:MCCL_1381"/>
<feature type="domain" description="RDD" evidence="7">
    <location>
        <begin position="40"/>
        <end position="167"/>
    </location>
</feature>
<evidence type="ECO:0000256" key="1">
    <source>
        <dbReference type="ARBA" id="ARBA00004651"/>
    </source>
</evidence>
<dbReference type="InterPro" id="IPR010432">
    <property type="entry name" value="RDD"/>
</dbReference>
<evidence type="ECO:0000256" key="5">
    <source>
        <dbReference type="ARBA" id="ARBA00023136"/>
    </source>
</evidence>
<dbReference type="STRING" id="458233.MCCL_1381"/>
<keyword evidence="2" id="KW-1003">Cell membrane</keyword>
<keyword evidence="5 6" id="KW-0472">Membrane</keyword>
<evidence type="ECO:0000256" key="2">
    <source>
        <dbReference type="ARBA" id="ARBA00022475"/>
    </source>
</evidence>
<dbReference type="PANTHER" id="PTHR36115:SF9">
    <property type="entry name" value="LMO1584 PROTEIN"/>
    <property type="match status" value="1"/>
</dbReference>
<protein>
    <recommendedName>
        <fullName evidence="7">RDD domain-containing protein</fullName>
    </recommendedName>
</protein>
<name>B9E7C0_MACCJ</name>
<dbReference type="eggNOG" id="COG1714">
    <property type="taxonomic scope" value="Bacteria"/>
</dbReference>
<evidence type="ECO:0000259" key="7">
    <source>
        <dbReference type="Pfam" id="PF06271"/>
    </source>
</evidence>
<dbReference type="Pfam" id="PF06271">
    <property type="entry name" value="RDD"/>
    <property type="match status" value="1"/>
</dbReference>
<evidence type="ECO:0000313" key="8">
    <source>
        <dbReference type="EMBL" id="BAH18088.1"/>
    </source>
</evidence>
<feature type="transmembrane region" description="Helical" evidence="6">
    <location>
        <begin position="136"/>
        <end position="155"/>
    </location>
</feature>
<dbReference type="EMBL" id="AP009484">
    <property type="protein sequence ID" value="BAH18088.1"/>
    <property type="molecule type" value="Genomic_DNA"/>
</dbReference>
<sequence>MDVMYEEKYEQHIESDLAVPVNSHNVNDKLTQQLIHATEAGFGIRFVAFIIDLMVIGSIKNIALNPFDASYGLSDIYIMTPLFSVYNVLSALIYFGYFILLTYFFNATLGKMILKLKVVHEDGRKLSIGTVITREFFGRYISNFFAYLLYLVILFNPNKRGIHDLLSDTLVVKEESALLREKLVKQEIKI</sequence>
<feature type="transmembrane region" description="Helical" evidence="6">
    <location>
        <begin position="42"/>
        <end position="63"/>
    </location>
</feature>
<dbReference type="Proteomes" id="UP000001383">
    <property type="component" value="Chromosome"/>
</dbReference>
<organism evidence="8 9">
    <name type="scientific">Macrococcus caseolyticus (strain JCSC5402)</name>
    <name type="common">Macrococcoides caseolyticum</name>
    <dbReference type="NCBI Taxonomy" id="458233"/>
    <lineage>
        <taxon>Bacteria</taxon>
        <taxon>Bacillati</taxon>
        <taxon>Bacillota</taxon>
        <taxon>Bacilli</taxon>
        <taxon>Bacillales</taxon>
        <taxon>Staphylococcaceae</taxon>
        <taxon>Macrococcoides</taxon>
    </lineage>
</organism>
<feature type="transmembrane region" description="Helical" evidence="6">
    <location>
        <begin position="83"/>
        <end position="105"/>
    </location>
</feature>
<keyword evidence="3 6" id="KW-0812">Transmembrane</keyword>
<evidence type="ECO:0000256" key="3">
    <source>
        <dbReference type="ARBA" id="ARBA00022692"/>
    </source>
</evidence>
<gene>
    <name evidence="8" type="ordered locus">MCCL_1381</name>
</gene>
<reference evidence="8 9" key="1">
    <citation type="journal article" date="2009" name="J. Bacteriol.">
        <title>Complete genome sequence of Macrococcus caseolyticus strain JCSCS5402, reflecting the ancestral genome of the human-pathogenic staphylococci.</title>
        <authorList>
            <person name="Baba T."/>
            <person name="Kuwahara-Arai K."/>
            <person name="Uchiyama I."/>
            <person name="Takeuchi F."/>
            <person name="Ito T."/>
            <person name="Hiramatsu K."/>
        </authorList>
    </citation>
    <scope>NUCLEOTIDE SEQUENCE [LARGE SCALE GENOMIC DNA]</scope>
    <source>
        <strain evidence="8 9">JCSC5402</strain>
    </source>
</reference>
<keyword evidence="4 6" id="KW-1133">Transmembrane helix</keyword>
<dbReference type="GO" id="GO:0005886">
    <property type="term" value="C:plasma membrane"/>
    <property type="evidence" value="ECO:0007669"/>
    <property type="project" value="UniProtKB-SubCell"/>
</dbReference>
<proteinExistence type="predicted"/>
<accession>B9E7C0</accession>
<dbReference type="InterPro" id="IPR051791">
    <property type="entry name" value="Pra-immunoreactive"/>
</dbReference>
<dbReference type="AlphaFoldDB" id="B9E7C0"/>